<sequence>MKTPGNVSRQVNVPVMEKGKFADLVGVDVGVVNGWIDKGYLPSMKLGKHRLVNIALLAEECMDQKGQRHV</sequence>
<dbReference type="Proteomes" id="UP000055136">
    <property type="component" value="Chromosome"/>
</dbReference>
<dbReference type="KEGG" id="tee:Tel_00015"/>
<protein>
    <recommendedName>
        <fullName evidence="3">DNA-binding protein</fullName>
    </recommendedName>
</protein>
<reference evidence="1" key="1">
    <citation type="submission" date="2015-10" db="EMBL/GenBank/DDBJ databases">
        <title>Description of Candidatus Tenderia electrophaga gen. nov, sp. nov., an Uncultivated Electroautotroph from a Biocathode Enrichment.</title>
        <authorList>
            <person name="Eddie B.J."/>
            <person name="Malanoski A.P."/>
            <person name="Wang Z."/>
            <person name="Hall R.J."/>
            <person name="Oh S.D."/>
            <person name="Heiner C."/>
            <person name="Lin B."/>
            <person name="Strycharz-Glaven S.M."/>
        </authorList>
    </citation>
    <scope>NUCLEOTIDE SEQUENCE [LARGE SCALE GENOMIC DNA]</scope>
    <source>
        <strain evidence="1">NRL1</strain>
    </source>
</reference>
<evidence type="ECO:0000313" key="2">
    <source>
        <dbReference type="Proteomes" id="UP000055136"/>
    </source>
</evidence>
<name>A0A0S2T923_9GAMM</name>
<accession>A0A0S2T923</accession>
<dbReference type="EMBL" id="CP013099">
    <property type="protein sequence ID" value="ALP51651.1"/>
    <property type="molecule type" value="Genomic_DNA"/>
</dbReference>
<proteinExistence type="predicted"/>
<gene>
    <name evidence="1" type="ORF">Tel_00015</name>
</gene>
<evidence type="ECO:0008006" key="3">
    <source>
        <dbReference type="Google" id="ProtNLM"/>
    </source>
</evidence>
<keyword evidence="2" id="KW-1185">Reference proteome</keyword>
<evidence type="ECO:0000313" key="1">
    <source>
        <dbReference type="EMBL" id="ALP51651.1"/>
    </source>
</evidence>
<dbReference type="AlphaFoldDB" id="A0A0S2T923"/>
<organism evidence="1 2">
    <name type="scientific">Candidatus Tenderia electrophaga</name>
    <dbReference type="NCBI Taxonomy" id="1748243"/>
    <lineage>
        <taxon>Bacteria</taxon>
        <taxon>Pseudomonadati</taxon>
        <taxon>Pseudomonadota</taxon>
        <taxon>Gammaproteobacteria</taxon>
        <taxon>Candidatus Tenderiales</taxon>
        <taxon>Candidatus Tenderiaceae</taxon>
        <taxon>Candidatus Tenderia</taxon>
    </lineage>
</organism>